<dbReference type="PANTHER" id="PTHR42964:SF1">
    <property type="entry name" value="POLYKETIDE BIOSYNTHESIS ENOYL-COA HYDRATASE PKSH-RELATED"/>
    <property type="match status" value="1"/>
</dbReference>
<evidence type="ECO:0000313" key="3">
    <source>
        <dbReference type="Proteomes" id="UP000470470"/>
    </source>
</evidence>
<dbReference type="Gene3D" id="1.10.12.10">
    <property type="entry name" value="Lyase 2-enoyl-coa Hydratase, Chain A, domain 2"/>
    <property type="match status" value="1"/>
</dbReference>
<comment type="caution">
    <text evidence="2">The sequence shown here is derived from an EMBL/GenBank/DDBJ whole genome shotgun (WGS) entry which is preliminary data.</text>
</comment>
<gene>
    <name evidence="2" type="ORF">G1H19_06535</name>
</gene>
<dbReference type="Pfam" id="PF00378">
    <property type="entry name" value="ECH_1"/>
    <property type="match status" value="1"/>
</dbReference>
<evidence type="ECO:0000256" key="1">
    <source>
        <dbReference type="ARBA" id="ARBA00005254"/>
    </source>
</evidence>
<dbReference type="InterPro" id="IPR029045">
    <property type="entry name" value="ClpP/crotonase-like_dom_sf"/>
</dbReference>
<dbReference type="PANTHER" id="PTHR42964">
    <property type="entry name" value="ENOYL-COA HYDRATASE"/>
    <property type="match status" value="1"/>
</dbReference>
<keyword evidence="3" id="KW-1185">Reference proteome</keyword>
<comment type="similarity">
    <text evidence="1">Belongs to the enoyl-CoA hydratase/isomerase family.</text>
</comment>
<organism evidence="2 3">
    <name type="scientific">Goekera deserti</name>
    <dbReference type="NCBI Taxonomy" id="2497753"/>
    <lineage>
        <taxon>Bacteria</taxon>
        <taxon>Bacillati</taxon>
        <taxon>Actinomycetota</taxon>
        <taxon>Actinomycetes</taxon>
        <taxon>Geodermatophilales</taxon>
        <taxon>Geodermatophilaceae</taxon>
        <taxon>Goekera</taxon>
    </lineage>
</organism>
<dbReference type="InterPro" id="IPR001753">
    <property type="entry name" value="Enoyl-CoA_hydra/iso"/>
</dbReference>
<dbReference type="GO" id="GO:0003824">
    <property type="term" value="F:catalytic activity"/>
    <property type="evidence" value="ECO:0007669"/>
    <property type="project" value="UniProtKB-ARBA"/>
</dbReference>
<name>A0A7K3WB25_9ACTN</name>
<dbReference type="RefSeq" id="WP_152728466.1">
    <property type="nucleotide sequence ID" value="NZ_JAABOZ010000002.1"/>
</dbReference>
<accession>A0A7K3WB25</accession>
<dbReference type="SUPFAM" id="SSF52096">
    <property type="entry name" value="ClpP/crotonase"/>
    <property type="match status" value="1"/>
</dbReference>
<dbReference type="Gene3D" id="3.90.226.10">
    <property type="entry name" value="2-enoyl-CoA Hydratase, Chain A, domain 1"/>
    <property type="match status" value="1"/>
</dbReference>
<dbReference type="CDD" id="cd06558">
    <property type="entry name" value="crotonase-like"/>
    <property type="match status" value="1"/>
</dbReference>
<sequence>MPAVSSDDVLQVRVDGGVATLTLDSPANRNALSRAMRARLRAAVTDALADDAVRVLVLDHTGRVFCSGMDLTEGSGGSAAEQGVNEFPALLELLWQAPKPVIAAVRGPARAGGVGLLAACDVVVAGASATFAFSEVRIGVVPAVISAVCLPRMLPNVAHRLMLTGEVFDAATATAGGLVDLAVADDEVSATVQAQVRALAAGAPTALAETKRLLRSERSGPIADQFAGLLGLSARFFAGEEGQEGMAAFREKRPARWVPTDHLQHP</sequence>
<dbReference type="AlphaFoldDB" id="A0A7K3WB25"/>
<proteinExistence type="inferred from homology"/>
<dbReference type="InterPro" id="IPR014748">
    <property type="entry name" value="Enoyl-CoA_hydra_C"/>
</dbReference>
<reference evidence="2 3" key="1">
    <citation type="submission" date="2020-02" db="EMBL/GenBank/DDBJ databases">
        <title>The whole genome sequence of CPCC 205119.</title>
        <authorList>
            <person name="Jiang Z."/>
        </authorList>
    </citation>
    <scope>NUCLEOTIDE SEQUENCE [LARGE SCALE GENOMIC DNA]</scope>
    <source>
        <strain evidence="2 3">CPCC 205119</strain>
    </source>
</reference>
<evidence type="ECO:0000313" key="2">
    <source>
        <dbReference type="EMBL" id="NEL53661.1"/>
    </source>
</evidence>
<dbReference type="InterPro" id="IPR051683">
    <property type="entry name" value="Enoyl-CoA_Hydratase/Isomerase"/>
</dbReference>
<dbReference type="Proteomes" id="UP000470470">
    <property type="component" value="Unassembled WGS sequence"/>
</dbReference>
<protein>
    <submittedName>
        <fullName evidence="2">Enoyl-CoA hydratase</fullName>
    </submittedName>
</protein>
<dbReference type="EMBL" id="JAAGWK010000009">
    <property type="protein sequence ID" value="NEL53661.1"/>
    <property type="molecule type" value="Genomic_DNA"/>
</dbReference>